<dbReference type="InterPro" id="IPR006949">
    <property type="entry name" value="Barrel_Baseplate_J-like"/>
</dbReference>
<dbReference type="Pfam" id="PF04865">
    <property type="entry name" value="Baseplate_J"/>
    <property type="match status" value="1"/>
</dbReference>
<dbReference type="AlphaFoldDB" id="A0A2U8FKI9"/>
<dbReference type="Proteomes" id="UP000244920">
    <property type="component" value="Chromosome"/>
</dbReference>
<feature type="domain" description="Baseplate protein J-like barrel" evidence="1">
    <location>
        <begin position="101"/>
        <end position="187"/>
    </location>
</feature>
<name>A0A2U8FKI9_9PAST</name>
<accession>A0A2U8FKI9</accession>
<evidence type="ECO:0000259" key="1">
    <source>
        <dbReference type="Pfam" id="PF04865"/>
    </source>
</evidence>
<dbReference type="PANTHER" id="PTHR37829">
    <property type="entry name" value="PHAGE-LIKE ELEMENT PBSX PROTEIN XKDT"/>
    <property type="match status" value="1"/>
</dbReference>
<protein>
    <recommendedName>
        <fullName evidence="1">Baseplate protein J-like barrel domain-containing protein</fullName>
    </recommendedName>
</protein>
<keyword evidence="3" id="KW-1185">Reference proteome</keyword>
<dbReference type="EMBL" id="CP029206">
    <property type="protein sequence ID" value="AWI51417.1"/>
    <property type="molecule type" value="Genomic_DNA"/>
</dbReference>
<dbReference type="RefSeq" id="WP_108924290.1">
    <property type="nucleotide sequence ID" value="NZ_CP029206.1"/>
</dbReference>
<organism evidence="2 3">
    <name type="scientific">Actinobacillus porcitonsillarum</name>
    <dbReference type="NCBI Taxonomy" id="189834"/>
    <lineage>
        <taxon>Bacteria</taxon>
        <taxon>Pseudomonadati</taxon>
        <taxon>Pseudomonadota</taxon>
        <taxon>Gammaproteobacteria</taxon>
        <taxon>Pasteurellales</taxon>
        <taxon>Pasteurellaceae</taxon>
        <taxon>Actinobacillus</taxon>
    </lineage>
</organism>
<dbReference type="KEGG" id="apor:DDU33_07925"/>
<evidence type="ECO:0000313" key="3">
    <source>
        <dbReference type="Proteomes" id="UP000244920"/>
    </source>
</evidence>
<evidence type="ECO:0000313" key="2">
    <source>
        <dbReference type="EMBL" id="AWI51417.1"/>
    </source>
</evidence>
<reference evidence="3" key="1">
    <citation type="submission" date="2018-05" db="EMBL/GenBank/DDBJ databases">
        <title>Complete genome sequence of Actinobacillus porcitonsillarum reference strain 9953L55 (CCUG 46996).</title>
        <authorList>
            <person name="Dona V."/>
            <person name="Perreten V."/>
        </authorList>
    </citation>
    <scope>NUCLEOTIDE SEQUENCE [LARGE SCALE GENOMIC DNA]</scope>
    <source>
        <strain evidence="3">9953L55</strain>
    </source>
</reference>
<dbReference type="InterPro" id="IPR052399">
    <property type="entry name" value="Phage_Baseplate_Assmbl_Protein"/>
</dbReference>
<sequence length="390" mass="44036">MSENFKEILVESGLPVDEVQIRQEFENLTEQENLITNTSRMSPFWRLITAVAVHPVKWLTDSLINEIVPNLFVKTAKGAWLRILAWQVGIEPKPASQAKGTVTFTKESSSLEIEIPVGTVIQTERINEVVYKVSTTESVIIPRGQLSAKVPVIAESAGSSYNLAGGYYCILPKAVSGILKAENTDGWLEIPGADEETDDELRERYRIKFSSVGKHHIDSVYKSIVAEITGISVDRIYFLHDAPRGPGTANIYLLLDTGMPSQVFINTVNDYLMDKGYHGHGDDIRAFSIPDSFHDVALTIYFRTSDVLTQTKKENIKQNVENMIRCAFRENNDFKVTKTYPYTRFSFSKLGEEIHEAYPEIRSIEWKQHDILSDLSIPRLQSITLEAKDD</sequence>
<dbReference type="PANTHER" id="PTHR37829:SF3">
    <property type="entry name" value="PROTEIN JAYE-RELATED"/>
    <property type="match status" value="1"/>
</dbReference>
<gene>
    <name evidence="2" type="ORF">DDU33_07925</name>
</gene>
<proteinExistence type="predicted"/>